<dbReference type="GO" id="GO:0005783">
    <property type="term" value="C:endoplasmic reticulum"/>
    <property type="evidence" value="ECO:0007669"/>
    <property type="project" value="InterPro"/>
</dbReference>
<dbReference type="GO" id="GO:0004656">
    <property type="term" value="F:procollagen-proline 4-dioxygenase activity"/>
    <property type="evidence" value="ECO:0007669"/>
    <property type="project" value="InterPro"/>
</dbReference>
<gene>
    <name evidence="3" type="primary">LOC117573779</name>
</gene>
<dbReference type="OrthoDB" id="7848457at2759"/>
<dbReference type="Pfam" id="PF08336">
    <property type="entry name" value="P4Ha_N"/>
    <property type="match status" value="1"/>
</dbReference>
<reference evidence="3" key="1">
    <citation type="submission" date="2025-08" db="UniProtKB">
        <authorList>
            <consortium name="RefSeq"/>
        </authorList>
    </citation>
    <scope>IDENTIFICATION</scope>
    <source>
        <strain evidence="3">15112-1751.03</strain>
        <tissue evidence="3">Whole Adult</tissue>
    </source>
</reference>
<dbReference type="Gene3D" id="1.25.40.10">
    <property type="entry name" value="Tetratricopeptide repeat domain"/>
    <property type="match status" value="1"/>
</dbReference>
<dbReference type="Proteomes" id="UP000515160">
    <property type="component" value="Chromosome 2R"/>
</dbReference>
<proteinExistence type="predicted"/>
<dbReference type="Gene3D" id="6.10.140.1460">
    <property type="match status" value="1"/>
</dbReference>
<protein>
    <submittedName>
        <fullName evidence="3">Uncharacterized protein LOC117573779</fullName>
    </submittedName>
</protein>
<organism evidence="2 3">
    <name type="scientific">Drosophila albomicans</name>
    <name type="common">Fruit fly</name>
    <dbReference type="NCBI Taxonomy" id="7291"/>
    <lineage>
        <taxon>Eukaryota</taxon>
        <taxon>Metazoa</taxon>
        <taxon>Ecdysozoa</taxon>
        <taxon>Arthropoda</taxon>
        <taxon>Hexapoda</taxon>
        <taxon>Insecta</taxon>
        <taxon>Pterygota</taxon>
        <taxon>Neoptera</taxon>
        <taxon>Endopterygota</taxon>
        <taxon>Diptera</taxon>
        <taxon>Brachycera</taxon>
        <taxon>Muscomorpha</taxon>
        <taxon>Ephydroidea</taxon>
        <taxon>Drosophilidae</taxon>
        <taxon>Drosophila</taxon>
    </lineage>
</organism>
<keyword evidence="2" id="KW-1185">Reference proteome</keyword>
<name>A0A6P8XP33_DROAB</name>
<dbReference type="InterPro" id="IPR011990">
    <property type="entry name" value="TPR-like_helical_dom_sf"/>
</dbReference>
<feature type="domain" description="Prolyl 4-hydroxylase N-terminal" evidence="1">
    <location>
        <begin position="1"/>
        <end position="123"/>
    </location>
</feature>
<dbReference type="Gene3D" id="2.60.120.620">
    <property type="entry name" value="q2cbj1_9rhob like domain"/>
    <property type="match status" value="1"/>
</dbReference>
<evidence type="ECO:0000313" key="2">
    <source>
        <dbReference type="Proteomes" id="UP000515160"/>
    </source>
</evidence>
<dbReference type="SUPFAM" id="SSF48452">
    <property type="entry name" value="TPR-like"/>
    <property type="match status" value="1"/>
</dbReference>
<sequence length="450" mass="51733">MQDLLDVERMLLINFENYAKELQDRLGIIKGALAKYSDFVKEVDDHQELYLANSVSYLKLIRHMSQDWAAWQRVMEAPLAEDQVQMQKRLLGLTPRHLSLQRAVQRLQSVVKFYDLQPASFLKNQQHLRLNPLDCYHMGVALFEQRNYEDAAKWLTVAAENYTSSPLNDLIGIPHWRVYEMQFEALLKIDKKYSAHVAISKALKLAPTNEQLLKQQQRLVTDDRLIDSNSNPSAVLSELQQQCRGKLRQNRTLSCQYNKRNTEFLRLAPLAVEDLWINPHVMLYKQGIYEREIRHIKKAFKSCPESHKFAEEPEISGCLIPSSYSLRIRRISERLQDMTGLDGAMDGFFVLTFNNSDSFQLFQLKILKEIIQDVKATAIVFLNNVAFGGALTIPNIDVVVKPSCGDALITFNEGNFEHTMCPNVVGTSMVIIKLFFEAGVDEMELVDDEE</sequence>
<evidence type="ECO:0000259" key="1">
    <source>
        <dbReference type="Pfam" id="PF08336"/>
    </source>
</evidence>
<accession>A0A6P8XP33</accession>
<evidence type="ECO:0000313" key="3">
    <source>
        <dbReference type="RefSeq" id="XP_034113070.2"/>
    </source>
</evidence>
<dbReference type="InterPro" id="IPR013547">
    <property type="entry name" value="P4H_N"/>
</dbReference>
<dbReference type="AlphaFoldDB" id="A0A6P8XP33"/>
<dbReference type="RefSeq" id="XP_034113070.2">
    <property type="nucleotide sequence ID" value="XM_034257179.2"/>
</dbReference>
<dbReference type="GeneID" id="117573779"/>